<dbReference type="InterPro" id="IPR036259">
    <property type="entry name" value="MFS_trans_sf"/>
</dbReference>
<evidence type="ECO:0000256" key="2">
    <source>
        <dbReference type="ARBA" id="ARBA00022448"/>
    </source>
</evidence>
<keyword evidence="6 7" id="KW-0472">Membrane</keyword>
<dbReference type="PANTHER" id="PTHR11662">
    <property type="entry name" value="SOLUTE CARRIER FAMILY 17"/>
    <property type="match status" value="1"/>
</dbReference>
<dbReference type="SUPFAM" id="SSF103473">
    <property type="entry name" value="MFS general substrate transporter"/>
    <property type="match status" value="1"/>
</dbReference>
<keyword evidence="2" id="KW-0813">Transport</keyword>
<keyword evidence="3 7" id="KW-0812">Transmembrane</keyword>
<dbReference type="GO" id="GO:0015293">
    <property type="term" value="F:symporter activity"/>
    <property type="evidence" value="ECO:0007669"/>
    <property type="project" value="UniProtKB-KW"/>
</dbReference>
<dbReference type="GO" id="GO:0016020">
    <property type="term" value="C:membrane"/>
    <property type="evidence" value="ECO:0007669"/>
    <property type="project" value="UniProtKB-SubCell"/>
</dbReference>
<dbReference type="AlphaFoldDB" id="A0A061SIT9"/>
<comment type="subcellular location">
    <subcellularLocation>
        <location evidence="1">Membrane</location>
        <topology evidence="1">Multi-pass membrane protein</topology>
    </subcellularLocation>
</comment>
<evidence type="ECO:0000256" key="4">
    <source>
        <dbReference type="ARBA" id="ARBA00022847"/>
    </source>
</evidence>
<accession>A0A061SIT9</accession>
<sequence length="198" mass="20664">ALSLAIAHCSCGYGLFIYQAWLPNFCVHQYGLSIDQAAALAIGPWLVQAFTTAGAGALADFLISRGTLDRTDTRKLMQSIGALVPAALLTLFAVNPPGDVREAIALLVACFAALGFQGAGFGGNHADISPKYAGGMFGVTNALASICGTLGIYLTGVLLQVSSGDWSSTFAIISVVYVIGWAVFMAWGSGEEQEFDKM</sequence>
<feature type="transmembrane region" description="Helical" evidence="7">
    <location>
        <begin position="132"/>
        <end position="154"/>
    </location>
</feature>
<feature type="transmembrane region" description="Helical" evidence="7">
    <location>
        <begin position="45"/>
        <end position="64"/>
    </location>
</feature>
<feature type="non-terminal residue" evidence="8">
    <location>
        <position position="1"/>
    </location>
</feature>
<protein>
    <submittedName>
        <fullName evidence="8">Putative anion transporter chloroplastic-like isoform x1</fullName>
    </submittedName>
</protein>
<dbReference type="FunFam" id="1.20.1250.20:FF:000003">
    <property type="entry name" value="Solute carrier family 17 member 3"/>
    <property type="match status" value="1"/>
</dbReference>
<dbReference type="Gene3D" id="1.20.1250.20">
    <property type="entry name" value="MFS general substrate transporter like domains"/>
    <property type="match status" value="1"/>
</dbReference>
<proteinExistence type="predicted"/>
<reference evidence="8" key="1">
    <citation type="submission" date="2014-05" db="EMBL/GenBank/DDBJ databases">
        <title>The transcriptome of the halophilic microalga Tetraselmis sp. GSL018 isolated from the Great Salt Lake, Utah.</title>
        <authorList>
            <person name="Jinkerson R.E."/>
            <person name="D'Adamo S."/>
            <person name="Posewitz M.C."/>
        </authorList>
    </citation>
    <scope>NUCLEOTIDE SEQUENCE</scope>
    <source>
        <strain evidence="8">GSL018</strain>
    </source>
</reference>
<evidence type="ECO:0000256" key="7">
    <source>
        <dbReference type="SAM" id="Phobius"/>
    </source>
</evidence>
<dbReference type="InterPro" id="IPR050382">
    <property type="entry name" value="MFS_Na/Anion_cotransporter"/>
</dbReference>
<feature type="transmembrane region" description="Helical" evidence="7">
    <location>
        <begin position="76"/>
        <end position="94"/>
    </location>
</feature>
<feature type="transmembrane region" description="Helical" evidence="7">
    <location>
        <begin position="166"/>
        <end position="188"/>
    </location>
</feature>
<evidence type="ECO:0000256" key="3">
    <source>
        <dbReference type="ARBA" id="ARBA00022692"/>
    </source>
</evidence>
<evidence type="ECO:0000313" key="8">
    <source>
        <dbReference type="EMBL" id="JAC84193.1"/>
    </source>
</evidence>
<evidence type="ECO:0000256" key="1">
    <source>
        <dbReference type="ARBA" id="ARBA00004141"/>
    </source>
</evidence>
<gene>
    <name evidence="8" type="ORF">TSPGSL018_1584</name>
</gene>
<dbReference type="PANTHER" id="PTHR11662:SF446">
    <property type="entry name" value="SODIUM-DEPENDENT PHOSPHATE TRANSPORT PROTEIN 1, CHLOROPLASTIC"/>
    <property type="match status" value="1"/>
</dbReference>
<dbReference type="EMBL" id="GBEZ01000711">
    <property type="protein sequence ID" value="JAC84193.1"/>
    <property type="molecule type" value="Transcribed_RNA"/>
</dbReference>
<evidence type="ECO:0000256" key="6">
    <source>
        <dbReference type="ARBA" id="ARBA00023136"/>
    </source>
</evidence>
<feature type="transmembrane region" description="Helical" evidence="7">
    <location>
        <begin position="100"/>
        <end position="120"/>
    </location>
</feature>
<organism evidence="8">
    <name type="scientific">Tetraselmis sp. GSL018</name>
    <dbReference type="NCBI Taxonomy" id="582737"/>
    <lineage>
        <taxon>Eukaryota</taxon>
        <taxon>Viridiplantae</taxon>
        <taxon>Chlorophyta</taxon>
        <taxon>core chlorophytes</taxon>
        <taxon>Chlorodendrophyceae</taxon>
        <taxon>Chlorodendrales</taxon>
        <taxon>Chlorodendraceae</taxon>
        <taxon>Tetraselmis</taxon>
    </lineage>
</organism>
<name>A0A061SIT9_9CHLO</name>
<keyword evidence="4" id="KW-0769">Symport</keyword>
<keyword evidence="5 7" id="KW-1133">Transmembrane helix</keyword>
<evidence type="ECO:0000256" key="5">
    <source>
        <dbReference type="ARBA" id="ARBA00022989"/>
    </source>
</evidence>